<protein>
    <recommendedName>
        <fullName evidence="1">Putative auto-transporter adhesin head GIN domain-containing protein</fullName>
    </recommendedName>
</protein>
<organism evidence="2 3">
    <name type="scientific">Gillisia limnaea (strain DSM 15749 / LMG 21470 / R-8282)</name>
    <dbReference type="NCBI Taxonomy" id="865937"/>
    <lineage>
        <taxon>Bacteria</taxon>
        <taxon>Pseudomonadati</taxon>
        <taxon>Bacteroidota</taxon>
        <taxon>Flavobacteriia</taxon>
        <taxon>Flavobacteriales</taxon>
        <taxon>Flavobacteriaceae</taxon>
        <taxon>Gillisia</taxon>
    </lineage>
</organism>
<dbReference type="OrthoDB" id="1419485at2"/>
<dbReference type="InterPro" id="IPR021255">
    <property type="entry name" value="DUF2807"/>
</dbReference>
<sequence length="275" mass="30726">MIRFISIVLLLFTFSLMFSQKTQKIKGDREVLSVTQSLNQNFKALEITDNISVRITPGKVNSYSLTADQNLHDLVAFVIDNNVLRISTSAEITRNKKLEVNLTVKDLERITLKDDASLKTAKKLRFDKIIIDADNSSKFDLDLDVKEIQIRMHEKASGKIGLKAKDLQIEMNDKTRLNGKLNVNSTMATINDRSSLNLNGNSGNSSFKLKSSADVDAKNLKSTTAEIESSNSAKITLKVSRKLEINAADKSRVYIYGNPDIQLKGFTNKAQVIKK</sequence>
<dbReference type="STRING" id="865937.Gilli_0481"/>
<dbReference type="Pfam" id="PF10988">
    <property type="entry name" value="DUF2807"/>
    <property type="match status" value="2"/>
</dbReference>
<dbReference type="EMBL" id="JH594606">
    <property type="protein sequence ID" value="EHQ01193.1"/>
    <property type="molecule type" value="Genomic_DNA"/>
</dbReference>
<evidence type="ECO:0000313" key="3">
    <source>
        <dbReference type="Proteomes" id="UP000003844"/>
    </source>
</evidence>
<keyword evidence="3" id="KW-1185">Reference proteome</keyword>
<dbReference type="Proteomes" id="UP000003844">
    <property type="component" value="Unassembled WGS sequence"/>
</dbReference>
<evidence type="ECO:0000313" key="2">
    <source>
        <dbReference type="EMBL" id="EHQ01193.1"/>
    </source>
</evidence>
<dbReference type="Gene3D" id="2.160.20.120">
    <property type="match status" value="1"/>
</dbReference>
<feature type="domain" description="Putative auto-transporter adhesin head GIN" evidence="1">
    <location>
        <begin position="161"/>
        <end position="259"/>
    </location>
</feature>
<reference evidence="3" key="1">
    <citation type="journal article" date="2012" name="Stand. Genomic Sci.">
        <title>Genome sequence of the Antarctic rhodopsins-containing flavobacterium Gillisia limnaea type strain (R-8282(T)).</title>
        <authorList>
            <person name="Riedel T."/>
            <person name="Held B."/>
            <person name="Nolan M."/>
            <person name="Lucas S."/>
            <person name="Lapidus A."/>
            <person name="Tice H."/>
            <person name="Del Rio T.G."/>
            <person name="Cheng J.F."/>
            <person name="Han C."/>
            <person name="Tapia R."/>
            <person name="Goodwin L.A."/>
            <person name="Pitluck S."/>
            <person name="Liolios K."/>
            <person name="Mavromatis K."/>
            <person name="Pagani I."/>
            <person name="Ivanova N."/>
            <person name="Mikhailova N."/>
            <person name="Pati A."/>
            <person name="Chen A."/>
            <person name="Palaniappan K."/>
            <person name="Land M."/>
            <person name="Rohde M."/>
            <person name="Tindall B.J."/>
            <person name="Detter J.C."/>
            <person name="Goker M."/>
            <person name="Bristow J."/>
            <person name="Eisen J.A."/>
            <person name="Markowitz V."/>
            <person name="Hugenholtz P."/>
            <person name="Kyrpides N.C."/>
            <person name="Klenk H.P."/>
            <person name="Woyke T."/>
        </authorList>
    </citation>
    <scope>NUCLEOTIDE SEQUENCE [LARGE SCALE GENOMIC DNA]</scope>
    <source>
        <strain evidence="3">DSM 15749 / LMG 21470 / R-8282</strain>
    </source>
</reference>
<evidence type="ECO:0000259" key="1">
    <source>
        <dbReference type="Pfam" id="PF10988"/>
    </source>
</evidence>
<dbReference type="RefSeq" id="WP_006987519.1">
    <property type="nucleotide sequence ID" value="NZ_JH594606.1"/>
</dbReference>
<dbReference type="HOGENOM" id="CLU_082982_0_0_10"/>
<accession>H2BZ64</accession>
<proteinExistence type="predicted"/>
<name>H2BZ64_GILLR</name>
<dbReference type="eggNOG" id="COG1664">
    <property type="taxonomic scope" value="Bacteria"/>
</dbReference>
<feature type="domain" description="Putative auto-transporter adhesin head GIN" evidence="1">
    <location>
        <begin position="41"/>
        <end position="156"/>
    </location>
</feature>
<dbReference type="AlphaFoldDB" id="H2BZ64"/>
<gene>
    <name evidence="2" type="ORF">Gilli_0481</name>
</gene>